<dbReference type="GO" id="GO:0005737">
    <property type="term" value="C:cytoplasm"/>
    <property type="evidence" value="ECO:0007669"/>
    <property type="project" value="UniProtKB-ARBA"/>
</dbReference>
<keyword evidence="3" id="KW-1185">Reference proteome</keyword>
<proteinExistence type="predicted"/>
<dbReference type="PANTHER" id="PTHR19308:SF13">
    <property type="entry name" value="OS02G0468400 PROTEIN"/>
    <property type="match status" value="1"/>
</dbReference>
<protein>
    <recommendedName>
        <fullName evidence="1">START domain-containing protein</fullName>
    </recommendedName>
</protein>
<dbReference type="AlphaFoldDB" id="A0A5N5HE31"/>
<evidence type="ECO:0000259" key="1">
    <source>
        <dbReference type="PROSITE" id="PS50848"/>
    </source>
</evidence>
<reference evidence="3" key="2">
    <citation type="submission" date="2019-10" db="EMBL/GenBank/DDBJ databases">
        <title>A de novo genome assembly of a pear dwarfing rootstock.</title>
        <authorList>
            <person name="Wang F."/>
            <person name="Wang J."/>
            <person name="Li S."/>
            <person name="Zhang Y."/>
            <person name="Fang M."/>
            <person name="Ma L."/>
            <person name="Zhao Y."/>
            <person name="Jiang S."/>
        </authorList>
    </citation>
    <scope>NUCLEOTIDE SEQUENCE [LARGE SCALE GENOMIC DNA]</scope>
</reference>
<dbReference type="OrthoDB" id="5403181at2759"/>
<evidence type="ECO:0000313" key="2">
    <source>
        <dbReference type="EMBL" id="KAB2625167.1"/>
    </source>
</evidence>
<organism evidence="2 3">
    <name type="scientific">Pyrus ussuriensis x Pyrus communis</name>
    <dbReference type="NCBI Taxonomy" id="2448454"/>
    <lineage>
        <taxon>Eukaryota</taxon>
        <taxon>Viridiplantae</taxon>
        <taxon>Streptophyta</taxon>
        <taxon>Embryophyta</taxon>
        <taxon>Tracheophyta</taxon>
        <taxon>Spermatophyta</taxon>
        <taxon>Magnoliopsida</taxon>
        <taxon>eudicotyledons</taxon>
        <taxon>Gunneridae</taxon>
        <taxon>Pentapetalae</taxon>
        <taxon>rosids</taxon>
        <taxon>fabids</taxon>
        <taxon>Rosales</taxon>
        <taxon>Rosaceae</taxon>
        <taxon>Amygdaloideae</taxon>
        <taxon>Maleae</taxon>
        <taxon>Pyrus</taxon>
    </lineage>
</organism>
<dbReference type="GO" id="GO:0008289">
    <property type="term" value="F:lipid binding"/>
    <property type="evidence" value="ECO:0007669"/>
    <property type="project" value="InterPro"/>
</dbReference>
<dbReference type="PANTHER" id="PTHR19308">
    <property type="entry name" value="PHOSPHATIDYLCHOLINE TRANSFER PROTEIN"/>
    <property type="match status" value="1"/>
</dbReference>
<name>A0A5N5HE31_9ROSA</name>
<comment type="caution">
    <text evidence="2">The sequence shown here is derived from an EMBL/GenBank/DDBJ whole genome shotgun (WGS) entry which is preliminary data.</text>
</comment>
<gene>
    <name evidence="2" type="ORF">D8674_016827</name>
</gene>
<reference evidence="2 3" key="1">
    <citation type="submission" date="2019-09" db="EMBL/GenBank/DDBJ databases">
        <authorList>
            <person name="Ou C."/>
        </authorList>
    </citation>
    <scope>NUCLEOTIDE SEQUENCE [LARGE SCALE GENOMIC DNA]</scope>
    <source>
        <strain evidence="2">S2</strain>
        <tissue evidence="2">Leaf</tissue>
    </source>
</reference>
<dbReference type="InterPro" id="IPR051213">
    <property type="entry name" value="START_lipid_transfer"/>
</dbReference>
<dbReference type="InterPro" id="IPR002913">
    <property type="entry name" value="START_lipid-bd_dom"/>
</dbReference>
<reference evidence="2 3" key="3">
    <citation type="submission" date="2019-11" db="EMBL/GenBank/DDBJ databases">
        <title>A de novo genome assembly of a pear dwarfing rootstock.</title>
        <authorList>
            <person name="Wang F."/>
            <person name="Wang J."/>
            <person name="Li S."/>
            <person name="Zhang Y."/>
            <person name="Fang M."/>
            <person name="Ma L."/>
            <person name="Zhao Y."/>
            <person name="Jiang S."/>
        </authorList>
    </citation>
    <scope>NUCLEOTIDE SEQUENCE [LARGE SCALE GENOMIC DNA]</scope>
    <source>
        <strain evidence="2">S2</strain>
        <tissue evidence="2">Leaf</tissue>
    </source>
</reference>
<dbReference type="SUPFAM" id="SSF55961">
    <property type="entry name" value="Bet v1-like"/>
    <property type="match status" value="1"/>
</dbReference>
<sequence length="102" mass="11941">MPLVAKSKIVTPQNSSTSELVTDVDLKFLIDNFVEKTGKNVKWENVIDKRNDILSYYAKCCKPKDGSLTYLSVMLFENCSLEKLRDFYMDNDYKKQWDKMLI</sequence>
<dbReference type="Proteomes" id="UP000327157">
    <property type="component" value="Chromosome 16"/>
</dbReference>
<dbReference type="Gene3D" id="3.30.530.20">
    <property type="match status" value="1"/>
</dbReference>
<evidence type="ECO:0000313" key="3">
    <source>
        <dbReference type="Proteomes" id="UP000327157"/>
    </source>
</evidence>
<feature type="domain" description="START" evidence="1">
    <location>
        <begin position="43"/>
        <end position="102"/>
    </location>
</feature>
<accession>A0A5N5HE31</accession>
<dbReference type="EMBL" id="SMOL01000160">
    <property type="protein sequence ID" value="KAB2625167.1"/>
    <property type="molecule type" value="Genomic_DNA"/>
</dbReference>
<dbReference type="InterPro" id="IPR023393">
    <property type="entry name" value="START-like_dom_sf"/>
</dbReference>
<dbReference type="PROSITE" id="PS50848">
    <property type="entry name" value="START"/>
    <property type="match status" value="1"/>
</dbReference>